<accession>A0ABN8D277</accession>
<gene>
    <name evidence="2" type="ORF">PBS001_LOCUS4087</name>
</gene>
<comment type="caution">
    <text evidence="2">The sequence shown here is derived from an EMBL/GenBank/DDBJ whole genome shotgun (WGS) entry which is preliminary data.</text>
</comment>
<reference evidence="2 3" key="1">
    <citation type="submission" date="2021-11" db="EMBL/GenBank/DDBJ databases">
        <authorList>
            <person name="Islam A."/>
            <person name="Islam S."/>
            <person name="Flora M.S."/>
            <person name="Rahman M."/>
            <person name="Ziaur R.M."/>
            <person name="Epstein J.H."/>
            <person name="Hassan M."/>
            <person name="Klassen M."/>
            <person name="Woodard K."/>
            <person name="Webb A."/>
            <person name="Webby R.J."/>
            <person name="El Zowalaty M.E."/>
        </authorList>
    </citation>
    <scope>NUCLEOTIDE SEQUENCE [LARGE SCALE GENOMIC DNA]</scope>
    <source>
        <strain evidence="2">Pbs1</strain>
    </source>
</reference>
<protein>
    <submittedName>
        <fullName evidence="2">Uncharacterized protein</fullName>
    </submittedName>
</protein>
<organism evidence="2 3">
    <name type="scientific">Peronospora belbahrii</name>
    <dbReference type="NCBI Taxonomy" id="622444"/>
    <lineage>
        <taxon>Eukaryota</taxon>
        <taxon>Sar</taxon>
        <taxon>Stramenopiles</taxon>
        <taxon>Oomycota</taxon>
        <taxon>Peronosporomycetes</taxon>
        <taxon>Peronosporales</taxon>
        <taxon>Peronosporaceae</taxon>
        <taxon>Peronospora</taxon>
    </lineage>
</organism>
<evidence type="ECO:0000313" key="2">
    <source>
        <dbReference type="EMBL" id="CAH0517478.1"/>
    </source>
</evidence>
<feature type="compositionally biased region" description="Basic and acidic residues" evidence="1">
    <location>
        <begin position="110"/>
        <end position="125"/>
    </location>
</feature>
<keyword evidence="3" id="KW-1185">Reference proteome</keyword>
<dbReference type="EMBL" id="CAKLCB010000242">
    <property type="protein sequence ID" value="CAH0517478.1"/>
    <property type="molecule type" value="Genomic_DNA"/>
</dbReference>
<evidence type="ECO:0000313" key="3">
    <source>
        <dbReference type="Proteomes" id="UP001158986"/>
    </source>
</evidence>
<sequence length="125" mass="14739">MEKDLRDAYAALKLLRADLVKTRREKQSLEAFITHTKKTERLSSSAVETRANCEVQEMQSEDMNSQLWRLAFHYENQLQMERQERVMQCKSSRRLRRKMRASRDSSGSVERGEIESRQGEDAIKD</sequence>
<dbReference type="Proteomes" id="UP001158986">
    <property type="component" value="Unassembled WGS sequence"/>
</dbReference>
<evidence type="ECO:0000256" key="1">
    <source>
        <dbReference type="SAM" id="MobiDB-lite"/>
    </source>
</evidence>
<proteinExistence type="predicted"/>
<feature type="compositionally biased region" description="Basic residues" evidence="1">
    <location>
        <begin position="91"/>
        <end position="100"/>
    </location>
</feature>
<name>A0ABN8D277_9STRA</name>
<feature type="region of interest" description="Disordered" evidence="1">
    <location>
        <begin position="83"/>
        <end position="125"/>
    </location>
</feature>